<evidence type="ECO:0000256" key="3">
    <source>
        <dbReference type="ARBA" id="ARBA00010541"/>
    </source>
</evidence>
<comment type="subcellular location">
    <subcellularLocation>
        <location evidence="2">Periplasm</location>
    </subcellularLocation>
</comment>
<feature type="domain" description="PDZ" evidence="17">
    <location>
        <begin position="368"/>
        <end position="458"/>
    </location>
</feature>
<evidence type="ECO:0000256" key="10">
    <source>
        <dbReference type="ARBA" id="ARBA00022801"/>
    </source>
</evidence>
<evidence type="ECO:0000256" key="11">
    <source>
        <dbReference type="ARBA" id="ARBA00022825"/>
    </source>
</evidence>
<dbReference type="PROSITE" id="PS50106">
    <property type="entry name" value="PDZ"/>
    <property type="match status" value="2"/>
</dbReference>
<evidence type="ECO:0000256" key="1">
    <source>
        <dbReference type="ARBA" id="ARBA00001772"/>
    </source>
</evidence>
<evidence type="ECO:0000256" key="8">
    <source>
        <dbReference type="ARBA" id="ARBA00022737"/>
    </source>
</evidence>
<dbReference type="EC" id="3.4.21.107" evidence="4"/>
<evidence type="ECO:0000259" key="17">
    <source>
        <dbReference type="PROSITE" id="PS50106"/>
    </source>
</evidence>
<keyword evidence="11" id="KW-0720">Serine protease</keyword>
<keyword evidence="8" id="KW-0677">Repeat</keyword>
<keyword evidence="6" id="KW-0645">Protease</keyword>
<evidence type="ECO:0000256" key="5">
    <source>
        <dbReference type="ARBA" id="ARBA00013958"/>
    </source>
</evidence>
<feature type="active site" description="Charge relay system" evidence="14">
    <location>
        <position position="142"/>
    </location>
</feature>
<evidence type="ECO:0000313" key="19">
    <source>
        <dbReference type="Proteomes" id="UP000494363"/>
    </source>
</evidence>
<keyword evidence="7" id="KW-0732">Signal</keyword>
<comment type="catalytic activity">
    <reaction evidence="1">
        <text>Acts on substrates that are at least partially unfolded. The cleavage site P1 residue is normally between a pair of hydrophobic residues, such as Val-|-Val.</text>
        <dbReference type="EC" id="3.4.21.107"/>
    </reaction>
</comment>
<evidence type="ECO:0000256" key="13">
    <source>
        <dbReference type="ARBA" id="ARBA00032850"/>
    </source>
</evidence>
<accession>A0A6J5EF78</accession>
<reference evidence="18 19" key="1">
    <citation type="submission" date="2020-04" db="EMBL/GenBank/DDBJ databases">
        <authorList>
            <person name="De Canck E."/>
        </authorList>
    </citation>
    <scope>NUCLEOTIDE SEQUENCE [LARGE SCALE GENOMIC DNA]</scope>
    <source>
        <strain evidence="18 19">LMG 29542</strain>
    </source>
</reference>
<dbReference type="AlphaFoldDB" id="A0A6J5EF78"/>
<feature type="binding site" evidence="15">
    <location>
        <begin position="213"/>
        <end position="215"/>
    </location>
    <ligand>
        <name>substrate</name>
    </ligand>
</feature>
<keyword evidence="10" id="KW-0378">Hydrolase</keyword>
<feature type="binding site" evidence="15">
    <location>
        <position position="142"/>
    </location>
    <ligand>
        <name>substrate</name>
    </ligand>
</feature>
<protein>
    <recommendedName>
        <fullName evidence="5">Probable periplasmic serine endoprotease DegP-like</fullName>
        <ecNumber evidence="4">3.4.21.107</ecNumber>
    </recommendedName>
    <alternativeName>
        <fullName evidence="13">Protease Do</fullName>
    </alternativeName>
</protein>
<evidence type="ECO:0000256" key="6">
    <source>
        <dbReference type="ARBA" id="ARBA00022670"/>
    </source>
</evidence>
<dbReference type="CDD" id="cd10839">
    <property type="entry name" value="cpPDZ1_DegP-like"/>
    <property type="match status" value="1"/>
</dbReference>
<feature type="active site" description="Charge relay system" evidence="14">
    <location>
        <position position="215"/>
    </location>
</feature>
<dbReference type="NCBIfam" id="TIGR02037">
    <property type="entry name" value="degP_htrA_DO"/>
    <property type="match status" value="1"/>
</dbReference>
<sequence length="468" mass="47722">MSIRKYRRGGAIAVVAVALVGGYAAGHRNVDASELPSHDQLPAPAGPVQSGASGTAAPDFSRIVTAYGAAVVHIGAQRTADVDDGDGEHHGGDSLGSGFIISKDGYILTNNHVVDGADSVTVKLSDGRRFQATVIGTDKTFDVAVLKVDADNLPTVKIGNPSKSKVGEWVVAIGSPYGLDNTVTSGIISAKARTLSDGGPTRFIQTDVPVNPGNSGGPLFNLDGEVIGINSMIYSRTGGFQGLSFAIPIDQAMRVKDRLVAHGDVGQGRIGVSVQEISPDIAQSLGLDSPKGALVGAVDAHGPAAASGLRPGDVIVGVNGADVADPMDLVSQVTQLTPGSSATIDVWRDGAARKLTVVVGSQSDSASQAQVRPHDRHQPRLGVAVRPLNENEQLDDAPGAGVFVEQSTGSAAAAGIHAGDIIVAVNGTTVTGVEQLRQLVQMAAKTGGRMSVTVNREGATMSVPVTLG</sequence>
<keyword evidence="19" id="KW-1185">Reference proteome</keyword>
<dbReference type="InterPro" id="IPR001940">
    <property type="entry name" value="Peptidase_S1C"/>
</dbReference>
<evidence type="ECO:0000256" key="9">
    <source>
        <dbReference type="ARBA" id="ARBA00022764"/>
    </source>
</evidence>
<comment type="similarity">
    <text evidence="3">Belongs to the peptidase S1C family.</text>
</comment>
<keyword evidence="9" id="KW-0574">Periplasm</keyword>
<dbReference type="GO" id="GO:0004252">
    <property type="term" value="F:serine-type endopeptidase activity"/>
    <property type="evidence" value="ECO:0007669"/>
    <property type="project" value="InterPro"/>
</dbReference>
<dbReference type="RefSeq" id="WP_175228992.1">
    <property type="nucleotide sequence ID" value="NZ_CADIKH010000024.1"/>
</dbReference>
<dbReference type="Gene3D" id="2.30.42.10">
    <property type="match status" value="2"/>
</dbReference>
<evidence type="ECO:0000256" key="4">
    <source>
        <dbReference type="ARBA" id="ARBA00013035"/>
    </source>
</evidence>
<dbReference type="Pfam" id="PF13180">
    <property type="entry name" value="PDZ_2"/>
    <property type="match status" value="2"/>
</dbReference>
<evidence type="ECO:0000256" key="2">
    <source>
        <dbReference type="ARBA" id="ARBA00004418"/>
    </source>
</evidence>
<evidence type="ECO:0000313" key="18">
    <source>
        <dbReference type="EMBL" id="CAB3764407.1"/>
    </source>
</evidence>
<dbReference type="InterPro" id="IPR001478">
    <property type="entry name" value="PDZ"/>
</dbReference>
<proteinExistence type="inferred from homology"/>
<dbReference type="SUPFAM" id="SSF50156">
    <property type="entry name" value="PDZ domain-like"/>
    <property type="match status" value="2"/>
</dbReference>
<dbReference type="Gene3D" id="2.40.10.120">
    <property type="match status" value="1"/>
</dbReference>
<dbReference type="InterPro" id="IPR011782">
    <property type="entry name" value="Pept_S1C_Do"/>
</dbReference>
<keyword evidence="12" id="KW-0346">Stress response</keyword>
<dbReference type="SUPFAM" id="SSF50494">
    <property type="entry name" value="Trypsin-like serine proteases"/>
    <property type="match status" value="1"/>
</dbReference>
<evidence type="ECO:0000256" key="14">
    <source>
        <dbReference type="PIRSR" id="PIRSR611782-1"/>
    </source>
</evidence>
<feature type="domain" description="PDZ" evidence="17">
    <location>
        <begin position="259"/>
        <end position="323"/>
    </location>
</feature>
<organism evidence="18 19">
    <name type="scientific">Paraburkholderia humisilvae</name>
    <dbReference type="NCBI Taxonomy" id="627669"/>
    <lineage>
        <taxon>Bacteria</taxon>
        <taxon>Pseudomonadati</taxon>
        <taxon>Pseudomonadota</taxon>
        <taxon>Betaproteobacteria</taxon>
        <taxon>Burkholderiales</taxon>
        <taxon>Burkholderiaceae</taxon>
        <taxon>Paraburkholderia</taxon>
    </lineage>
</organism>
<feature type="binding site" evidence="15">
    <location>
        <position position="112"/>
    </location>
    <ligand>
        <name>substrate</name>
    </ligand>
</feature>
<dbReference type="GO" id="GO:0042597">
    <property type="term" value="C:periplasmic space"/>
    <property type="evidence" value="ECO:0007669"/>
    <property type="project" value="TreeGrafter"/>
</dbReference>
<dbReference type="Proteomes" id="UP000494363">
    <property type="component" value="Unassembled WGS sequence"/>
</dbReference>
<dbReference type="Pfam" id="PF13365">
    <property type="entry name" value="Trypsin_2"/>
    <property type="match status" value="1"/>
</dbReference>
<evidence type="ECO:0000256" key="16">
    <source>
        <dbReference type="SAM" id="MobiDB-lite"/>
    </source>
</evidence>
<name>A0A6J5EF78_9BURK</name>
<dbReference type="PANTHER" id="PTHR22939">
    <property type="entry name" value="SERINE PROTEASE FAMILY S1C HTRA-RELATED"/>
    <property type="match status" value="1"/>
</dbReference>
<dbReference type="GO" id="GO:0006515">
    <property type="term" value="P:protein quality control for misfolded or incompletely synthesized proteins"/>
    <property type="evidence" value="ECO:0007669"/>
    <property type="project" value="TreeGrafter"/>
</dbReference>
<evidence type="ECO:0000256" key="12">
    <source>
        <dbReference type="ARBA" id="ARBA00023016"/>
    </source>
</evidence>
<evidence type="ECO:0000256" key="15">
    <source>
        <dbReference type="PIRSR" id="PIRSR611782-2"/>
    </source>
</evidence>
<feature type="active site" description="Charge relay system" evidence="14">
    <location>
        <position position="112"/>
    </location>
</feature>
<evidence type="ECO:0000256" key="7">
    <source>
        <dbReference type="ARBA" id="ARBA00022729"/>
    </source>
</evidence>
<dbReference type="PANTHER" id="PTHR22939:SF130">
    <property type="entry name" value="PERIPLASMIC SERINE ENDOPROTEASE DEGP-LIKE-RELATED"/>
    <property type="match status" value="1"/>
</dbReference>
<gene>
    <name evidence="18" type="ORF">LMG29542_04887</name>
</gene>
<dbReference type="InterPro" id="IPR009003">
    <property type="entry name" value="Peptidase_S1_PA"/>
</dbReference>
<dbReference type="SMART" id="SM00228">
    <property type="entry name" value="PDZ"/>
    <property type="match status" value="2"/>
</dbReference>
<dbReference type="InterPro" id="IPR036034">
    <property type="entry name" value="PDZ_sf"/>
</dbReference>
<dbReference type="PRINTS" id="PR00834">
    <property type="entry name" value="PROTEASES2C"/>
</dbReference>
<dbReference type="EMBL" id="CADIKH010000024">
    <property type="protein sequence ID" value="CAB3764407.1"/>
    <property type="molecule type" value="Genomic_DNA"/>
</dbReference>
<feature type="region of interest" description="Disordered" evidence="16">
    <location>
        <begin position="33"/>
        <end position="54"/>
    </location>
</feature>